<evidence type="ECO:0000313" key="7">
    <source>
        <dbReference type="Proteomes" id="UP000053707"/>
    </source>
</evidence>
<evidence type="ECO:0000259" key="5">
    <source>
        <dbReference type="Pfam" id="PF13439"/>
    </source>
</evidence>
<evidence type="ECO:0000256" key="1">
    <source>
        <dbReference type="ARBA" id="ARBA00009481"/>
    </source>
</evidence>
<keyword evidence="3 6" id="KW-0808">Transferase</keyword>
<dbReference type="GO" id="GO:0016757">
    <property type="term" value="F:glycosyltransferase activity"/>
    <property type="evidence" value="ECO:0007669"/>
    <property type="project" value="UniProtKB-KW"/>
</dbReference>
<dbReference type="Proteomes" id="UP000053707">
    <property type="component" value="Unassembled WGS sequence"/>
</dbReference>
<comment type="caution">
    <text evidence="6">The sequence shown here is derived from an EMBL/GenBank/DDBJ whole genome shotgun (WGS) entry which is preliminary data.</text>
</comment>
<feature type="domain" description="Glycosyl transferase family 1" evidence="4">
    <location>
        <begin position="218"/>
        <end position="382"/>
    </location>
</feature>
<name>A0A101AER3_9MYCO</name>
<dbReference type="SUPFAM" id="SSF53756">
    <property type="entry name" value="UDP-Glycosyltransferase/glycogen phosphorylase"/>
    <property type="match status" value="1"/>
</dbReference>
<feature type="domain" description="Glycosyltransferase subfamily 4-like N-terminal" evidence="5">
    <location>
        <begin position="88"/>
        <end position="208"/>
    </location>
</feature>
<dbReference type="AlphaFoldDB" id="A0A101AER3"/>
<protein>
    <submittedName>
        <fullName evidence="6">Colanic acid biosynthesis glycosyltransferase WcaL</fullName>
    </submittedName>
</protein>
<dbReference type="RefSeq" id="WP_064394047.1">
    <property type="nucleotide sequence ID" value="NZ_LQIR01000001.1"/>
</dbReference>
<proteinExistence type="inferred from homology"/>
<dbReference type="InterPro" id="IPR028098">
    <property type="entry name" value="Glyco_trans_4-like_N"/>
</dbReference>
<keyword evidence="2" id="KW-0328">Glycosyltransferase</keyword>
<evidence type="ECO:0000259" key="4">
    <source>
        <dbReference type="Pfam" id="PF00534"/>
    </source>
</evidence>
<reference evidence="6 7" key="1">
    <citation type="submission" date="2016-01" db="EMBL/GenBank/DDBJ databases">
        <authorList>
            <consortium name="TB Trials Study Group"/>
            <person name="Sutton G."/>
            <person name="Brinkac L."/>
            <person name="Sanka R."/>
            <person name="Adams M."/>
            <person name="Lau E.L."/>
            <person name="Macaden R."/>
            <person name="Grewal H.M.S."/>
        </authorList>
    </citation>
    <scope>NUCLEOTIDE SEQUENCE [LARGE SCALE GENOMIC DNA]</scope>
    <source>
        <strain evidence="6 7">IS-1744</strain>
    </source>
</reference>
<dbReference type="PANTHER" id="PTHR12526:SF640">
    <property type="entry name" value="COLANIC ACID BIOSYNTHESIS GLYCOSYLTRANSFERASE WCAL-RELATED"/>
    <property type="match status" value="1"/>
</dbReference>
<dbReference type="InterPro" id="IPR001296">
    <property type="entry name" value="Glyco_trans_1"/>
</dbReference>
<sequence>MSAARIDYLVSRFPQPSETFIVRELDALASSMPYTFGLRSLFPAHASAVHDIARKWVPQLRRPSAAEALLGLGWATARNPRVLASVIATVTREYVAHPSRLARALVTVALACAHARELQRSKVAVHLHAHYATYPALAAWVCHRLLGVGYSFTAHAHDLYIDQSMLAIKIAEADFAVTISEYNRRFLDRFASPGTAVTVVHCGIDLDKYPFRERAMPAEGPIRALCVATLGEKKGHQVLFRALAIGGPGVDRIQLDLIGSGPLRDCLGRLADELGINDRITFHGSRTETEVRDALAVADMFILPSVIAADGQMEGLPVSLMEALACGLPSVSTALSGIPEIVLDRETGLLAIPGDAQSLRDAMESIIGNPSAAKQYARAGRKLVEQQFDIHTATAALSQLFEQHSTWTAGST</sequence>
<accession>A0A101AER3</accession>
<gene>
    <name evidence="6" type="ORF">AU192_12580</name>
</gene>
<dbReference type="Pfam" id="PF00534">
    <property type="entry name" value="Glycos_transf_1"/>
    <property type="match status" value="1"/>
</dbReference>
<evidence type="ECO:0000313" key="6">
    <source>
        <dbReference type="EMBL" id="KUI21253.1"/>
    </source>
</evidence>
<evidence type="ECO:0000256" key="2">
    <source>
        <dbReference type="ARBA" id="ARBA00022676"/>
    </source>
</evidence>
<organism evidence="6 7">
    <name type="scientific">Mycobacterium lehmannii</name>
    <dbReference type="NCBI Taxonomy" id="2048550"/>
    <lineage>
        <taxon>Bacteria</taxon>
        <taxon>Bacillati</taxon>
        <taxon>Actinomycetota</taxon>
        <taxon>Actinomycetes</taxon>
        <taxon>Mycobacteriales</taxon>
        <taxon>Mycobacteriaceae</taxon>
        <taxon>Mycobacterium</taxon>
    </lineage>
</organism>
<dbReference type="Gene3D" id="3.40.50.2000">
    <property type="entry name" value="Glycogen Phosphorylase B"/>
    <property type="match status" value="2"/>
</dbReference>
<dbReference type="EMBL" id="LQIR01000001">
    <property type="protein sequence ID" value="KUI21253.1"/>
    <property type="molecule type" value="Genomic_DNA"/>
</dbReference>
<keyword evidence="7" id="KW-1185">Reference proteome</keyword>
<dbReference type="PANTHER" id="PTHR12526">
    <property type="entry name" value="GLYCOSYLTRANSFERASE"/>
    <property type="match status" value="1"/>
</dbReference>
<comment type="similarity">
    <text evidence="1">Belongs to the glycosyltransferase group 1 family. Glycosyltransferase 4 subfamily.</text>
</comment>
<evidence type="ECO:0000256" key="3">
    <source>
        <dbReference type="ARBA" id="ARBA00022679"/>
    </source>
</evidence>
<dbReference type="Pfam" id="PF13439">
    <property type="entry name" value="Glyco_transf_4"/>
    <property type="match status" value="1"/>
</dbReference>